<dbReference type="EMBL" id="CP080544">
    <property type="protein sequence ID" value="QYR53511.1"/>
    <property type="molecule type" value="Genomic_DNA"/>
</dbReference>
<evidence type="ECO:0000313" key="1">
    <source>
        <dbReference type="EMBL" id="QYR53511.1"/>
    </source>
</evidence>
<gene>
    <name evidence="1" type="ORF">H8L67_03125</name>
</gene>
<keyword evidence="2" id="KW-1185">Reference proteome</keyword>
<dbReference type="RefSeq" id="WP_220380327.1">
    <property type="nucleotide sequence ID" value="NZ_CP080544.1"/>
</dbReference>
<accession>A0ABX8WRQ8</accession>
<dbReference type="SUPFAM" id="SSF54593">
    <property type="entry name" value="Glyoxalase/Bleomycin resistance protein/Dihydroxybiphenyl dioxygenase"/>
    <property type="match status" value="1"/>
</dbReference>
<name>A0ABX8WRQ8_9GAMM</name>
<dbReference type="InterPro" id="IPR029068">
    <property type="entry name" value="Glyas_Bleomycin-R_OHBP_Dase"/>
</dbReference>
<evidence type="ECO:0008006" key="3">
    <source>
        <dbReference type="Google" id="ProtNLM"/>
    </source>
</evidence>
<evidence type="ECO:0000313" key="2">
    <source>
        <dbReference type="Proteomes" id="UP000824755"/>
    </source>
</evidence>
<dbReference type="Proteomes" id="UP000824755">
    <property type="component" value="Chromosome"/>
</dbReference>
<proteinExistence type="predicted"/>
<protein>
    <recommendedName>
        <fullName evidence="3">VOC family virulence protein</fullName>
    </recommendedName>
</protein>
<organism evidence="1 2">
    <name type="scientific">Lysobacter soyae</name>
    <dbReference type="NCBI Taxonomy" id="2764185"/>
    <lineage>
        <taxon>Bacteria</taxon>
        <taxon>Pseudomonadati</taxon>
        <taxon>Pseudomonadota</taxon>
        <taxon>Gammaproteobacteria</taxon>
        <taxon>Lysobacterales</taxon>
        <taxon>Lysobacteraceae</taxon>
        <taxon>Lysobacter</taxon>
    </lineage>
</organism>
<reference evidence="1 2" key="1">
    <citation type="submission" date="2021-08" db="EMBL/GenBank/DDBJ databases">
        <title>Lysobacter sp. strain CJ11 Genome sequencing and assembly.</title>
        <authorList>
            <person name="Kim I."/>
        </authorList>
    </citation>
    <scope>NUCLEOTIDE SEQUENCE [LARGE SCALE GENOMIC DNA]</scope>
    <source>
        <strain evidence="1 2">CJ11</strain>
    </source>
</reference>
<sequence length="54" mass="5894">MTRPFQLLRIDHIVLRVKGLDASVAFYGAEANGLSLYVKDLDGNAFELKGASDP</sequence>